<dbReference type="PANTHER" id="PTHR11923:SF109">
    <property type="entry name" value="SENSORY NEURON MEMBRANE PROTEIN 2"/>
    <property type="match status" value="1"/>
</dbReference>
<dbReference type="PRINTS" id="PR01609">
    <property type="entry name" value="CD36FAMILY"/>
</dbReference>
<keyword evidence="10" id="KW-0675">Receptor</keyword>
<evidence type="ECO:0000256" key="9">
    <source>
        <dbReference type="ARBA" id="ARBA00023157"/>
    </source>
</evidence>
<accession>A0A146KQN4</accession>
<dbReference type="PRINTS" id="PR01610">
    <property type="entry name" value="CD36ANTIGEN"/>
</dbReference>
<dbReference type="PANTHER" id="PTHR11923">
    <property type="entry name" value="SCAVENGER RECEPTOR CLASS B TYPE-1 SR-B1"/>
    <property type="match status" value="1"/>
</dbReference>
<feature type="disulfide bond" evidence="13">
    <location>
        <begin position="312"/>
        <end position="380"/>
    </location>
</feature>
<keyword evidence="7 14" id="KW-1133">Transmembrane helix</keyword>
<keyword evidence="6" id="KW-0552">Olfaction</keyword>
<dbReference type="GO" id="GO:0007608">
    <property type="term" value="P:sensory perception of smell"/>
    <property type="evidence" value="ECO:0007669"/>
    <property type="project" value="UniProtKB-KW"/>
</dbReference>
<organism evidence="15">
    <name type="scientific">Lygus hesperus</name>
    <name type="common">Western plant bug</name>
    <dbReference type="NCBI Taxonomy" id="30085"/>
    <lineage>
        <taxon>Eukaryota</taxon>
        <taxon>Metazoa</taxon>
        <taxon>Ecdysozoa</taxon>
        <taxon>Arthropoda</taxon>
        <taxon>Hexapoda</taxon>
        <taxon>Insecta</taxon>
        <taxon>Pterygota</taxon>
        <taxon>Neoptera</taxon>
        <taxon>Paraneoptera</taxon>
        <taxon>Hemiptera</taxon>
        <taxon>Heteroptera</taxon>
        <taxon>Panheteroptera</taxon>
        <taxon>Cimicomorpha</taxon>
        <taxon>Miridae</taxon>
        <taxon>Mirini</taxon>
        <taxon>Lygus</taxon>
    </lineage>
</organism>
<proteinExistence type="inferred from homology"/>
<evidence type="ECO:0000256" key="11">
    <source>
        <dbReference type="ARBA" id="ARBA00023180"/>
    </source>
</evidence>
<dbReference type="Pfam" id="PF01130">
    <property type="entry name" value="CD36"/>
    <property type="match status" value="1"/>
</dbReference>
<feature type="disulfide bond" evidence="13">
    <location>
        <begin position="341"/>
        <end position="403"/>
    </location>
</feature>
<feature type="transmembrane region" description="Helical" evidence="14">
    <location>
        <begin position="51"/>
        <end position="70"/>
    </location>
</feature>
<evidence type="ECO:0000256" key="3">
    <source>
        <dbReference type="ARBA" id="ARBA00022475"/>
    </source>
</evidence>
<evidence type="ECO:0000313" key="15">
    <source>
        <dbReference type="EMBL" id="JAP98820.1"/>
    </source>
</evidence>
<evidence type="ECO:0000256" key="7">
    <source>
        <dbReference type="ARBA" id="ARBA00022989"/>
    </source>
</evidence>
<evidence type="ECO:0000256" key="13">
    <source>
        <dbReference type="PIRSR" id="PIRSR605428-52"/>
    </source>
</evidence>
<name>A0A146KQN4_LYGHE</name>
<evidence type="ECO:0000256" key="1">
    <source>
        <dbReference type="ARBA" id="ARBA00004651"/>
    </source>
</evidence>
<keyword evidence="4" id="KW-0716">Sensory transduction</keyword>
<dbReference type="InterPro" id="IPR005428">
    <property type="entry name" value="CD36/SCARB1/SNMP1"/>
</dbReference>
<dbReference type="AlphaFoldDB" id="A0A146KQN4"/>
<evidence type="ECO:0000256" key="6">
    <source>
        <dbReference type="ARBA" id="ARBA00022725"/>
    </source>
</evidence>
<sequence>MVFATGPYHNAQQVHVSEILSSMKPPKCDQQKIANKFIVDLKMGNLHINRVMYLAGFGAIVFLIGLFFATSGTDMMINAKIKKSLVLEEGSEGLKRFQKMPFPLEFKVFLFNITNPDDVMMGGKPVLTEVGPYTYDLFKEKPDLKFLSDGMIEYNMTYQFHFNPQKSRGSESDVVTALNIPLLGTATMVEETFPMGLGFLNNAIPFLFPNITDIFVSVTVGDLLFKGTIIQCNYTSGPAMPICNGLKGRAPPTIWREEDTKHFRFAMFRHKNKTSEGPYKVKTGKEDISEVGQIVEYQHRNKLKNWDKNSSCTIIRGTDTTIFGPPKNPHDDLYIFVPDVCLSFGASYVNTTIQHGIPLNKYYSAEKNMASAARDPDNLCRCAKDDDGVRQCLKDGVIDASPCQGAPVIVSNPHFLDADPEYRNGVVGLKPVEDKHKTFVLMEPRTGAPVEGRKRMQMNLKVKKINSITLLENVTERVIPLLWIEEGTRLEGPLLHDLQKLYHVMGLLATFSWVLLAAGLVILAVSGVLYLKVRRLFCFSGTTLVTPVDSSGVGGQRMNTFGVTNQGADDYQEHAYPGATIYPQLGGSQEKNGDVAR</sequence>
<keyword evidence="5 14" id="KW-0812">Transmembrane</keyword>
<reference evidence="15" key="1">
    <citation type="journal article" date="2016" name="Gigascience">
        <title>De novo construction of an expanded transcriptome assembly for the western tarnished plant bug, Lygus hesperus.</title>
        <authorList>
            <person name="Tassone E.E."/>
            <person name="Geib S.M."/>
            <person name="Hall B."/>
            <person name="Fabrick J.A."/>
            <person name="Brent C.S."/>
            <person name="Hull J.J."/>
        </authorList>
    </citation>
    <scope>NUCLEOTIDE SEQUENCE</scope>
</reference>
<comment type="similarity">
    <text evidence="2">Belongs to the CD36 family.</text>
</comment>
<evidence type="ECO:0000256" key="10">
    <source>
        <dbReference type="ARBA" id="ARBA00023170"/>
    </source>
</evidence>
<dbReference type="GO" id="GO:0005737">
    <property type="term" value="C:cytoplasm"/>
    <property type="evidence" value="ECO:0007669"/>
    <property type="project" value="TreeGrafter"/>
</dbReference>
<keyword evidence="9 13" id="KW-1015">Disulfide bond</keyword>
<keyword evidence="11" id="KW-0325">Glycoprotein</keyword>
<dbReference type="EMBL" id="GDHC01019808">
    <property type="protein sequence ID" value="JAP98820.1"/>
    <property type="molecule type" value="Transcribed_RNA"/>
</dbReference>
<dbReference type="GO" id="GO:0005044">
    <property type="term" value="F:scavenger receptor activity"/>
    <property type="evidence" value="ECO:0007669"/>
    <property type="project" value="TreeGrafter"/>
</dbReference>
<evidence type="ECO:0000256" key="2">
    <source>
        <dbReference type="ARBA" id="ARBA00010532"/>
    </source>
</evidence>
<dbReference type="GO" id="GO:0005886">
    <property type="term" value="C:plasma membrane"/>
    <property type="evidence" value="ECO:0007669"/>
    <property type="project" value="UniProtKB-SubCell"/>
</dbReference>
<feature type="transmembrane region" description="Helical" evidence="14">
    <location>
        <begin position="504"/>
        <end position="531"/>
    </location>
</feature>
<evidence type="ECO:0000256" key="4">
    <source>
        <dbReference type="ARBA" id="ARBA00022606"/>
    </source>
</evidence>
<evidence type="ECO:0000256" key="8">
    <source>
        <dbReference type="ARBA" id="ARBA00023136"/>
    </source>
</evidence>
<dbReference type="InterPro" id="IPR002159">
    <property type="entry name" value="CD36_fam"/>
</dbReference>
<gene>
    <name evidence="15" type="primary">snmp2_0</name>
    <name evidence="15" type="ORF">g.86792</name>
</gene>
<keyword evidence="8 14" id="KW-0472">Membrane</keyword>
<keyword evidence="3" id="KW-1003">Cell membrane</keyword>
<protein>
    <recommendedName>
        <fullName evidence="12">Sensory neuron membrane protein 2</fullName>
    </recommendedName>
</protein>
<feature type="disulfide bond" evidence="13">
    <location>
        <begin position="382"/>
        <end position="392"/>
    </location>
</feature>
<comment type="subcellular location">
    <subcellularLocation>
        <location evidence="1">Cell membrane</location>
        <topology evidence="1">Multi-pass membrane protein</topology>
    </subcellularLocation>
</comment>
<evidence type="ECO:0000256" key="12">
    <source>
        <dbReference type="ARBA" id="ARBA00040645"/>
    </source>
</evidence>
<evidence type="ECO:0000256" key="14">
    <source>
        <dbReference type="SAM" id="Phobius"/>
    </source>
</evidence>
<evidence type="ECO:0000256" key="5">
    <source>
        <dbReference type="ARBA" id="ARBA00022692"/>
    </source>
</evidence>